<dbReference type="CDD" id="cd01991">
    <property type="entry name" value="Asn_synthase_B_C"/>
    <property type="match status" value="1"/>
</dbReference>
<dbReference type="InterPro" id="IPR014729">
    <property type="entry name" value="Rossmann-like_a/b/a_fold"/>
</dbReference>
<feature type="domain" description="Glutamine amidotransferase type-2" evidence="9">
    <location>
        <begin position="84"/>
        <end position="145"/>
    </location>
</feature>
<dbReference type="Gene3D" id="3.60.20.10">
    <property type="entry name" value="Glutamine Phosphoribosylpyrophosphate, subunit 1, domain 1"/>
    <property type="match status" value="1"/>
</dbReference>
<keyword evidence="11" id="KW-1185">Reference proteome</keyword>
<accession>A0A7W2TVM0</accession>
<evidence type="ECO:0000256" key="6">
    <source>
        <dbReference type="ARBA" id="ARBA00048741"/>
    </source>
</evidence>
<comment type="caution">
    <text evidence="10">The sequence shown here is derived from an EMBL/GenBank/DDBJ whole genome shotgun (WGS) entry which is preliminary data.</text>
</comment>
<dbReference type="InterPro" id="IPR051786">
    <property type="entry name" value="ASN_synthetase/amidase"/>
</dbReference>
<evidence type="ECO:0000256" key="5">
    <source>
        <dbReference type="ARBA" id="ARBA00022840"/>
    </source>
</evidence>
<evidence type="ECO:0000256" key="3">
    <source>
        <dbReference type="ARBA" id="ARBA00012737"/>
    </source>
</evidence>
<dbReference type="Proteomes" id="UP000539350">
    <property type="component" value="Unassembled WGS sequence"/>
</dbReference>
<dbReference type="EMBL" id="JACFXU010000013">
    <property type="protein sequence ID" value="MBA6412694.1"/>
    <property type="molecule type" value="Genomic_DNA"/>
</dbReference>
<dbReference type="GO" id="GO:0005829">
    <property type="term" value="C:cytosol"/>
    <property type="evidence" value="ECO:0007669"/>
    <property type="project" value="TreeGrafter"/>
</dbReference>
<comment type="catalytic activity">
    <reaction evidence="6">
        <text>L-aspartate + L-glutamine + ATP + H2O = L-asparagine + L-glutamate + AMP + diphosphate + H(+)</text>
        <dbReference type="Rhea" id="RHEA:12228"/>
        <dbReference type="ChEBI" id="CHEBI:15377"/>
        <dbReference type="ChEBI" id="CHEBI:15378"/>
        <dbReference type="ChEBI" id="CHEBI:29985"/>
        <dbReference type="ChEBI" id="CHEBI:29991"/>
        <dbReference type="ChEBI" id="CHEBI:30616"/>
        <dbReference type="ChEBI" id="CHEBI:33019"/>
        <dbReference type="ChEBI" id="CHEBI:58048"/>
        <dbReference type="ChEBI" id="CHEBI:58359"/>
        <dbReference type="ChEBI" id="CHEBI:456215"/>
        <dbReference type="EC" id="6.3.5.4"/>
    </reaction>
</comment>
<protein>
    <recommendedName>
        <fullName evidence="3">asparagine synthase (glutamine-hydrolyzing)</fullName>
        <ecNumber evidence="3">6.3.5.4</ecNumber>
    </recommendedName>
</protein>
<dbReference type="PANTHER" id="PTHR43284:SF1">
    <property type="entry name" value="ASPARAGINE SYNTHETASE"/>
    <property type="match status" value="1"/>
</dbReference>
<reference evidence="10 11" key="1">
    <citation type="submission" date="2020-07" db="EMBL/GenBank/DDBJ databases">
        <title>Halieaceae bacterium, F7430, whole genome shotgun sequencing project.</title>
        <authorList>
            <person name="Jiang S."/>
            <person name="Liu Z.W."/>
            <person name="Du Z.J."/>
        </authorList>
    </citation>
    <scope>NUCLEOTIDE SEQUENCE [LARGE SCALE GENOMIC DNA]</scope>
    <source>
        <strain evidence="10 11">F7430</strain>
    </source>
</reference>
<feature type="domain" description="Asparagine synthetase" evidence="8">
    <location>
        <begin position="219"/>
        <end position="600"/>
    </location>
</feature>
<evidence type="ECO:0000259" key="8">
    <source>
        <dbReference type="Pfam" id="PF00733"/>
    </source>
</evidence>
<dbReference type="SUPFAM" id="SSF56235">
    <property type="entry name" value="N-terminal nucleophile aminohydrolases (Ntn hydrolases)"/>
    <property type="match status" value="1"/>
</dbReference>
<evidence type="ECO:0000256" key="7">
    <source>
        <dbReference type="PIRSR" id="PIRSR001589-3"/>
    </source>
</evidence>
<gene>
    <name evidence="10" type="ORF">H2508_06160</name>
</gene>
<dbReference type="InterPro" id="IPR029055">
    <property type="entry name" value="Ntn_hydrolases_N"/>
</dbReference>
<comment type="pathway">
    <text evidence="1">Amino-acid biosynthesis; L-asparagine biosynthesis; L-asparagine from L-aspartate (L-Gln route): step 1/1.</text>
</comment>
<dbReference type="Gene3D" id="3.40.50.620">
    <property type="entry name" value="HUPs"/>
    <property type="match status" value="1"/>
</dbReference>
<keyword evidence="4" id="KW-0547">Nucleotide-binding</keyword>
<dbReference type="EC" id="6.3.5.4" evidence="3"/>
<dbReference type="InterPro" id="IPR017932">
    <property type="entry name" value="GATase_2_dom"/>
</dbReference>
<sequence length="603" mass="67641">MQEKKRPQPGFVATLSFTVSAPSEAVKTTVWPHHSSKDSGSVSSSDIFYDDADHHFSIAACGSFLWQSENLAQVAKQSGVGAALAEAYRTEGLGMVGSLRGSFALVLVDFQQQRILAATDRFGTIPVFYRSDGQRVFVATDLQDIAPEGAEVEVSPQAIFDYCYFHVVPAPLSIIPETSKLPAAHQLLWANGARQVSPYWTPDFNRKLSPEATANKQHELQDLLRNSVQRCLVAAEKPGAFLSGGLDSSTVVGMMAENGSEGQAYTIGFDADGYDEMPYARLAAEHFGVKLNEYYLTPEDIVDSLPLLARNTQEPFGNSSLLPAYYCARMAERDGVDVMLAGDGGDELFAGNERYLHQRVFRPYGKLPRAIRHNVIEPLADRVPASMPLINKLASYVKQAKTPLPERLQTYNFLHRFDLAQMFQPSFLSAVDTEHPSALLRELYQRPLHGSELDRMLYHDWQVTLADNDLRKVYFACRMAGVHVAYPMLDTDLADFSIHIPDEIRLKKGRLRAFYKAGLKGWLPDATLKKTKQGFGLPFGVWMREHRPLQELVYDSIAELRQRNIIQPAFLDESVKLHREGHASYYGELLWILTYLELWLASR</sequence>
<dbReference type="GO" id="GO:0004066">
    <property type="term" value="F:asparagine synthase (glutamine-hydrolyzing) activity"/>
    <property type="evidence" value="ECO:0007669"/>
    <property type="project" value="UniProtKB-EC"/>
</dbReference>
<proteinExistence type="inferred from homology"/>
<dbReference type="PANTHER" id="PTHR43284">
    <property type="entry name" value="ASPARAGINE SYNTHETASE (GLUTAMINE-HYDROLYZING)"/>
    <property type="match status" value="1"/>
</dbReference>
<comment type="similarity">
    <text evidence="2">Belongs to the asparagine synthetase family.</text>
</comment>
<evidence type="ECO:0000259" key="9">
    <source>
        <dbReference type="Pfam" id="PF13537"/>
    </source>
</evidence>
<keyword evidence="5" id="KW-0067">ATP-binding</keyword>
<name>A0A7W2TVM0_9GAMM</name>
<dbReference type="InterPro" id="IPR001962">
    <property type="entry name" value="Asn_synthase"/>
</dbReference>
<organism evidence="10 11">
    <name type="scientific">Sediminihaliea albiluteola</name>
    <dbReference type="NCBI Taxonomy" id="2758564"/>
    <lineage>
        <taxon>Bacteria</taxon>
        <taxon>Pseudomonadati</taxon>
        <taxon>Pseudomonadota</taxon>
        <taxon>Gammaproteobacteria</taxon>
        <taxon>Cellvibrionales</taxon>
        <taxon>Halieaceae</taxon>
        <taxon>Sediminihaliea</taxon>
    </lineage>
</organism>
<dbReference type="InterPro" id="IPR006426">
    <property type="entry name" value="Asn_synth_AEB"/>
</dbReference>
<dbReference type="Pfam" id="PF13537">
    <property type="entry name" value="GATase_7"/>
    <property type="match status" value="1"/>
</dbReference>
<evidence type="ECO:0000313" key="10">
    <source>
        <dbReference type="EMBL" id="MBA6412694.1"/>
    </source>
</evidence>
<evidence type="ECO:0000256" key="2">
    <source>
        <dbReference type="ARBA" id="ARBA00005752"/>
    </source>
</evidence>
<dbReference type="Pfam" id="PF00733">
    <property type="entry name" value="Asn_synthase"/>
    <property type="match status" value="1"/>
</dbReference>
<evidence type="ECO:0000256" key="4">
    <source>
        <dbReference type="ARBA" id="ARBA00022741"/>
    </source>
</evidence>
<evidence type="ECO:0000256" key="1">
    <source>
        <dbReference type="ARBA" id="ARBA00005187"/>
    </source>
</evidence>
<dbReference type="GO" id="GO:0006529">
    <property type="term" value="P:asparagine biosynthetic process"/>
    <property type="evidence" value="ECO:0007669"/>
    <property type="project" value="InterPro"/>
</dbReference>
<dbReference type="GO" id="GO:0005524">
    <property type="term" value="F:ATP binding"/>
    <property type="evidence" value="ECO:0007669"/>
    <property type="project" value="UniProtKB-KW"/>
</dbReference>
<evidence type="ECO:0000313" key="11">
    <source>
        <dbReference type="Proteomes" id="UP000539350"/>
    </source>
</evidence>
<dbReference type="AlphaFoldDB" id="A0A7W2TVM0"/>
<dbReference type="SUPFAM" id="SSF52402">
    <property type="entry name" value="Adenine nucleotide alpha hydrolases-like"/>
    <property type="match status" value="1"/>
</dbReference>
<dbReference type="PIRSF" id="PIRSF001589">
    <property type="entry name" value="Asn_synthetase_glu-h"/>
    <property type="match status" value="1"/>
</dbReference>
<feature type="site" description="Important for beta-aspartyl-AMP intermediate formation" evidence="7">
    <location>
        <position position="343"/>
    </location>
</feature>